<evidence type="ECO:0000256" key="3">
    <source>
        <dbReference type="ARBA" id="ARBA00022475"/>
    </source>
</evidence>
<accession>A0A2S3ZLP0</accession>
<keyword evidence="10" id="KW-1185">Reference proteome</keyword>
<evidence type="ECO:0000259" key="8">
    <source>
        <dbReference type="PROSITE" id="PS50928"/>
    </source>
</evidence>
<reference evidence="9 10" key="1">
    <citation type="submission" date="2018-01" db="EMBL/GenBank/DDBJ databases">
        <title>Cryobacterium sp. nov., from glaciers in China.</title>
        <authorList>
            <person name="Liu Q."/>
            <person name="Xin Y.-H."/>
        </authorList>
    </citation>
    <scope>NUCLEOTIDE SEQUENCE [LARGE SCALE GENOMIC DNA]</scope>
    <source>
        <strain evidence="9 10">TMN-42</strain>
    </source>
</reference>
<dbReference type="PROSITE" id="PS50928">
    <property type="entry name" value="ABC_TM1"/>
    <property type="match status" value="1"/>
</dbReference>
<feature type="transmembrane region" description="Helical" evidence="7">
    <location>
        <begin position="80"/>
        <end position="102"/>
    </location>
</feature>
<comment type="similarity">
    <text evidence="7">Belongs to the binding-protein-dependent transport system permease family.</text>
</comment>
<evidence type="ECO:0000256" key="4">
    <source>
        <dbReference type="ARBA" id="ARBA00022692"/>
    </source>
</evidence>
<evidence type="ECO:0000256" key="5">
    <source>
        <dbReference type="ARBA" id="ARBA00022989"/>
    </source>
</evidence>
<feature type="transmembrane region" description="Helical" evidence="7">
    <location>
        <begin position="20"/>
        <end position="40"/>
    </location>
</feature>
<dbReference type="InterPro" id="IPR005769">
    <property type="entry name" value="PhnE/PtxC"/>
</dbReference>
<dbReference type="RefSeq" id="WP_088457395.1">
    <property type="nucleotide sequence ID" value="NZ_PPXD01000004.1"/>
</dbReference>
<evidence type="ECO:0000256" key="6">
    <source>
        <dbReference type="ARBA" id="ARBA00023136"/>
    </source>
</evidence>
<keyword evidence="5 7" id="KW-1133">Transmembrane helix</keyword>
<protein>
    <submittedName>
        <fullName evidence="9">Phosphonate ABC transporter, permease protein PhnE</fullName>
    </submittedName>
</protein>
<dbReference type="NCBIfam" id="TIGR01097">
    <property type="entry name" value="PhnE"/>
    <property type="match status" value="1"/>
</dbReference>
<feature type="transmembrane region" description="Helical" evidence="7">
    <location>
        <begin position="128"/>
        <end position="152"/>
    </location>
</feature>
<dbReference type="AlphaFoldDB" id="A0A2S3ZLP0"/>
<dbReference type="InterPro" id="IPR005479">
    <property type="entry name" value="CPAse_ATP-bd"/>
</dbReference>
<dbReference type="CDD" id="cd06261">
    <property type="entry name" value="TM_PBP2"/>
    <property type="match status" value="1"/>
</dbReference>
<feature type="transmembrane region" description="Helical" evidence="7">
    <location>
        <begin position="241"/>
        <end position="262"/>
    </location>
</feature>
<dbReference type="EMBL" id="PPXD01000004">
    <property type="protein sequence ID" value="POH69434.1"/>
    <property type="molecule type" value="Genomic_DNA"/>
</dbReference>
<keyword evidence="3" id="KW-1003">Cell membrane</keyword>
<dbReference type="GO" id="GO:0015416">
    <property type="term" value="F:ABC-type phosphonate transporter activity"/>
    <property type="evidence" value="ECO:0007669"/>
    <property type="project" value="InterPro"/>
</dbReference>
<evidence type="ECO:0000313" key="9">
    <source>
        <dbReference type="EMBL" id="POH69434.1"/>
    </source>
</evidence>
<evidence type="ECO:0000256" key="7">
    <source>
        <dbReference type="RuleBase" id="RU363032"/>
    </source>
</evidence>
<sequence length="267" mass="28703">MSALAPLVLPPKPRGRWKPWLGLAVVLLITAVTLSPQWGIAFSFDAIVRNWQNGADKVLALLRPDWTFFPRTIPPLVETLQMAVIATFVGAVVSLPLSLWAARLTNPNRYTRGVVKTVLNAVRSIPDLLYASVLVAMVGVGALPGIIALVLFNVGIIVKMVSESIEVNDAGPLEAGRAAGGSQLQINRAIALTDAWPAFVNQTLYVLELNVRASTVLGLVGAGGLGLLIDAVRTFYRYDQLSLIILEILVVVVVIDSVSAAIRRRLV</sequence>
<dbReference type="SUPFAM" id="SSF161098">
    <property type="entry name" value="MetI-like"/>
    <property type="match status" value="1"/>
</dbReference>
<dbReference type="PROSITE" id="PS00867">
    <property type="entry name" value="CPSASE_2"/>
    <property type="match status" value="1"/>
</dbReference>
<dbReference type="InterPro" id="IPR000515">
    <property type="entry name" value="MetI-like"/>
</dbReference>
<dbReference type="PANTHER" id="PTHR30043:SF1">
    <property type="entry name" value="ABC TRANSPORT SYSTEM PERMEASE PROTEIN P69"/>
    <property type="match status" value="1"/>
</dbReference>
<gene>
    <name evidence="9" type="primary">phnE</name>
    <name evidence="9" type="ORF">C3B61_02190</name>
</gene>
<dbReference type="GO" id="GO:0005524">
    <property type="term" value="F:ATP binding"/>
    <property type="evidence" value="ECO:0007669"/>
    <property type="project" value="InterPro"/>
</dbReference>
<organism evidence="9 10">
    <name type="scientific">Cryobacterium zongtaii</name>
    <dbReference type="NCBI Taxonomy" id="1259217"/>
    <lineage>
        <taxon>Bacteria</taxon>
        <taxon>Bacillati</taxon>
        <taxon>Actinomycetota</taxon>
        <taxon>Actinomycetes</taxon>
        <taxon>Micrococcales</taxon>
        <taxon>Microbacteriaceae</taxon>
        <taxon>Cryobacterium</taxon>
    </lineage>
</organism>
<dbReference type="Proteomes" id="UP000237340">
    <property type="component" value="Unassembled WGS sequence"/>
</dbReference>
<comment type="subcellular location">
    <subcellularLocation>
        <location evidence="1 7">Cell membrane</location>
        <topology evidence="1 7">Multi-pass membrane protein</topology>
    </subcellularLocation>
</comment>
<keyword evidence="6 7" id="KW-0472">Membrane</keyword>
<name>A0A2S3ZLP0_9MICO</name>
<evidence type="ECO:0000256" key="1">
    <source>
        <dbReference type="ARBA" id="ARBA00004651"/>
    </source>
</evidence>
<keyword evidence="4 7" id="KW-0812">Transmembrane</keyword>
<evidence type="ECO:0000313" key="10">
    <source>
        <dbReference type="Proteomes" id="UP000237340"/>
    </source>
</evidence>
<evidence type="ECO:0000256" key="2">
    <source>
        <dbReference type="ARBA" id="ARBA00022448"/>
    </source>
</evidence>
<dbReference type="Gene3D" id="1.10.3720.10">
    <property type="entry name" value="MetI-like"/>
    <property type="match status" value="1"/>
</dbReference>
<comment type="caution">
    <text evidence="9">The sequence shown here is derived from an EMBL/GenBank/DDBJ whole genome shotgun (WGS) entry which is preliminary data.</text>
</comment>
<dbReference type="GO" id="GO:0005886">
    <property type="term" value="C:plasma membrane"/>
    <property type="evidence" value="ECO:0007669"/>
    <property type="project" value="UniProtKB-SubCell"/>
</dbReference>
<proteinExistence type="inferred from homology"/>
<dbReference type="PANTHER" id="PTHR30043">
    <property type="entry name" value="PHOSPHONATES TRANSPORT SYSTEM PERMEASE PROTEIN"/>
    <property type="match status" value="1"/>
</dbReference>
<keyword evidence="2 7" id="KW-0813">Transport</keyword>
<feature type="transmembrane region" description="Helical" evidence="7">
    <location>
        <begin position="209"/>
        <end position="229"/>
    </location>
</feature>
<dbReference type="Pfam" id="PF00528">
    <property type="entry name" value="BPD_transp_1"/>
    <property type="match status" value="1"/>
</dbReference>
<feature type="domain" description="ABC transmembrane type-1" evidence="8">
    <location>
        <begin position="76"/>
        <end position="259"/>
    </location>
</feature>
<dbReference type="InterPro" id="IPR035906">
    <property type="entry name" value="MetI-like_sf"/>
</dbReference>